<feature type="compositionally biased region" description="Basic residues" evidence="1">
    <location>
        <begin position="1"/>
        <end position="21"/>
    </location>
</feature>
<organism evidence="2 3">
    <name type="scientific">Exidia glandulosa HHB12029</name>
    <dbReference type="NCBI Taxonomy" id="1314781"/>
    <lineage>
        <taxon>Eukaryota</taxon>
        <taxon>Fungi</taxon>
        <taxon>Dikarya</taxon>
        <taxon>Basidiomycota</taxon>
        <taxon>Agaricomycotina</taxon>
        <taxon>Agaricomycetes</taxon>
        <taxon>Auriculariales</taxon>
        <taxon>Exidiaceae</taxon>
        <taxon>Exidia</taxon>
    </lineage>
</organism>
<gene>
    <name evidence="2" type="ORF">EXIGLDRAFT_400344</name>
</gene>
<feature type="compositionally biased region" description="Polar residues" evidence="1">
    <location>
        <begin position="138"/>
        <end position="150"/>
    </location>
</feature>
<evidence type="ECO:0000313" key="3">
    <source>
        <dbReference type="Proteomes" id="UP000077266"/>
    </source>
</evidence>
<feature type="compositionally biased region" description="Polar residues" evidence="1">
    <location>
        <begin position="24"/>
        <end position="41"/>
    </location>
</feature>
<dbReference type="InParanoid" id="A0A165KTZ2"/>
<dbReference type="Proteomes" id="UP000077266">
    <property type="component" value="Unassembled WGS sequence"/>
</dbReference>
<sequence length="150" mass="16741">MRCRRTYLTGKRKRASRHAGRAVKNQTGWGCHNAGTSNENGSTRKRRLERQVAQTRERGRGQVAFKVRPNRAKRWGLGRFRARRPANLSPRSQILRVTSCPCEYSTQASEYAVVRAQSETVYSSATTPMSTGRARATRVSQATASKSAAV</sequence>
<name>A0A165KTZ2_EXIGL</name>
<proteinExistence type="predicted"/>
<feature type="region of interest" description="Disordered" evidence="1">
    <location>
        <begin position="124"/>
        <end position="150"/>
    </location>
</feature>
<dbReference type="AlphaFoldDB" id="A0A165KTZ2"/>
<reference evidence="2 3" key="1">
    <citation type="journal article" date="2016" name="Mol. Biol. Evol.">
        <title>Comparative Genomics of Early-Diverging Mushroom-Forming Fungi Provides Insights into the Origins of Lignocellulose Decay Capabilities.</title>
        <authorList>
            <person name="Nagy L.G."/>
            <person name="Riley R."/>
            <person name="Tritt A."/>
            <person name="Adam C."/>
            <person name="Daum C."/>
            <person name="Floudas D."/>
            <person name="Sun H."/>
            <person name="Yadav J.S."/>
            <person name="Pangilinan J."/>
            <person name="Larsson K.H."/>
            <person name="Matsuura K."/>
            <person name="Barry K."/>
            <person name="Labutti K."/>
            <person name="Kuo R."/>
            <person name="Ohm R.A."/>
            <person name="Bhattacharya S.S."/>
            <person name="Shirouzu T."/>
            <person name="Yoshinaga Y."/>
            <person name="Martin F.M."/>
            <person name="Grigoriev I.V."/>
            <person name="Hibbett D.S."/>
        </authorList>
    </citation>
    <scope>NUCLEOTIDE SEQUENCE [LARGE SCALE GENOMIC DNA]</scope>
    <source>
        <strain evidence="2 3">HHB12029</strain>
    </source>
</reference>
<protein>
    <submittedName>
        <fullName evidence="2">Uncharacterized protein</fullName>
    </submittedName>
</protein>
<evidence type="ECO:0000256" key="1">
    <source>
        <dbReference type="SAM" id="MobiDB-lite"/>
    </source>
</evidence>
<accession>A0A165KTZ2</accession>
<evidence type="ECO:0000313" key="2">
    <source>
        <dbReference type="EMBL" id="KZV96883.1"/>
    </source>
</evidence>
<keyword evidence="3" id="KW-1185">Reference proteome</keyword>
<dbReference type="EMBL" id="KV425937">
    <property type="protein sequence ID" value="KZV96883.1"/>
    <property type="molecule type" value="Genomic_DNA"/>
</dbReference>
<feature type="region of interest" description="Disordered" evidence="1">
    <location>
        <begin position="1"/>
        <end position="46"/>
    </location>
</feature>